<keyword evidence="1" id="KW-0596">Phosphopantetheine</keyword>
<dbReference type="SMART" id="SM00827">
    <property type="entry name" value="PKS_AT"/>
    <property type="match status" value="1"/>
</dbReference>
<dbReference type="GO" id="GO:0016746">
    <property type="term" value="F:acyltransferase activity"/>
    <property type="evidence" value="ECO:0007669"/>
    <property type="project" value="UniProtKB-KW"/>
</dbReference>
<sequence>MTAGMGAGNGRTVMMFAGQGAQYYQMGRELFGADPVFRAAMLRCDQAAGPIEGRSITEIIYGRPMAESESFDRQMETAPALLAVGWSLAQVLFARGIQPELLLGYSLGETIAATVAGVLPLEDAFALLFENARIIEAMLPPAAMLAVLEGAARVAALPAVRKAGAEVAAENSDRHCVLTLPRAALPALRAALEAEGLIVALVPVRHGFHSSLLAPAESALQAAASRRAFAPPRYRLVSCATTEILPGLTAAHLWQVARGPILFAETLRKLVAEGTPLRFVEAGPTGTLATFTRQVLGPKTLALPAINQFGQDLRSLEILEERFG</sequence>
<reference evidence="5" key="1">
    <citation type="journal article" date="2019" name="Int. J. Syst. Evol. Microbiol.">
        <title>The Global Catalogue of Microorganisms (GCM) 10K type strain sequencing project: providing services to taxonomists for standard genome sequencing and annotation.</title>
        <authorList>
            <consortium name="The Broad Institute Genomics Platform"/>
            <consortium name="The Broad Institute Genome Sequencing Center for Infectious Disease"/>
            <person name="Wu L."/>
            <person name="Ma J."/>
        </authorList>
    </citation>
    <scope>NUCLEOTIDE SEQUENCE [LARGE SCALE GENOMIC DNA]</scope>
    <source>
        <strain evidence="5">CGMCC 1.16855</strain>
    </source>
</reference>
<dbReference type="PANTHER" id="PTHR43775">
    <property type="entry name" value="FATTY ACID SYNTHASE"/>
    <property type="match status" value="1"/>
</dbReference>
<evidence type="ECO:0000256" key="2">
    <source>
        <dbReference type="ARBA" id="ARBA00022553"/>
    </source>
</evidence>
<keyword evidence="2" id="KW-0597">Phosphoprotein</keyword>
<gene>
    <name evidence="4" type="ORF">ACFOD3_02915</name>
</gene>
<feature type="domain" description="Malonyl-CoA:ACP transacylase (MAT)" evidence="3">
    <location>
        <begin position="15"/>
        <end position="308"/>
    </location>
</feature>
<organism evidence="4 5">
    <name type="scientific">Falsiroseomonas tokyonensis</name>
    <dbReference type="NCBI Taxonomy" id="430521"/>
    <lineage>
        <taxon>Bacteria</taxon>
        <taxon>Pseudomonadati</taxon>
        <taxon>Pseudomonadota</taxon>
        <taxon>Alphaproteobacteria</taxon>
        <taxon>Acetobacterales</taxon>
        <taxon>Roseomonadaceae</taxon>
        <taxon>Falsiroseomonas</taxon>
    </lineage>
</organism>
<evidence type="ECO:0000259" key="3">
    <source>
        <dbReference type="SMART" id="SM00827"/>
    </source>
</evidence>
<name>A0ABV7BMF0_9PROT</name>
<proteinExistence type="predicted"/>
<dbReference type="Proteomes" id="UP001595420">
    <property type="component" value="Unassembled WGS sequence"/>
</dbReference>
<dbReference type="PANTHER" id="PTHR43775:SF37">
    <property type="entry name" value="SI:DKEY-61P9.11"/>
    <property type="match status" value="1"/>
</dbReference>
<dbReference type="InterPro" id="IPR014043">
    <property type="entry name" value="Acyl_transferase_dom"/>
</dbReference>
<dbReference type="InterPro" id="IPR050091">
    <property type="entry name" value="PKS_NRPS_Biosynth_Enz"/>
</dbReference>
<dbReference type="RefSeq" id="WP_216834439.1">
    <property type="nucleotide sequence ID" value="NZ_JAFNJS010000001.1"/>
</dbReference>
<accession>A0ABV7BMF0</accession>
<comment type="caution">
    <text evidence="4">The sequence shown here is derived from an EMBL/GenBank/DDBJ whole genome shotgun (WGS) entry which is preliminary data.</text>
</comment>
<dbReference type="EMBL" id="JBHRSB010000001">
    <property type="protein sequence ID" value="MFC2998826.1"/>
    <property type="molecule type" value="Genomic_DNA"/>
</dbReference>
<evidence type="ECO:0000313" key="4">
    <source>
        <dbReference type="EMBL" id="MFC2998826.1"/>
    </source>
</evidence>
<dbReference type="Pfam" id="PF00698">
    <property type="entry name" value="Acyl_transf_1"/>
    <property type="match status" value="1"/>
</dbReference>
<evidence type="ECO:0000256" key="1">
    <source>
        <dbReference type="ARBA" id="ARBA00022450"/>
    </source>
</evidence>
<evidence type="ECO:0000313" key="5">
    <source>
        <dbReference type="Proteomes" id="UP001595420"/>
    </source>
</evidence>
<keyword evidence="4" id="KW-0012">Acyltransferase</keyword>
<keyword evidence="4" id="KW-0808">Transferase</keyword>
<keyword evidence="5" id="KW-1185">Reference proteome</keyword>
<protein>
    <submittedName>
        <fullName evidence="4">Acyltransferase domain-containing protein</fullName>
    </submittedName>
</protein>